<proteinExistence type="predicted"/>
<dbReference type="SUPFAM" id="SSF55874">
    <property type="entry name" value="ATPase domain of HSP90 chaperone/DNA topoisomerase II/histidine kinase"/>
    <property type="match status" value="1"/>
</dbReference>
<evidence type="ECO:0000313" key="2">
    <source>
        <dbReference type="Proteomes" id="UP000018852"/>
    </source>
</evidence>
<sequence>MADRFQVDLGGMVDLLSRHLYSGPQVYLRELLQNAVDAMTARGQLPEPGQEP</sequence>
<dbReference type="AlphaFoldDB" id="W1VC17"/>
<feature type="non-terminal residue" evidence="1">
    <location>
        <position position="52"/>
    </location>
</feature>
<accession>W1VC17</accession>
<reference evidence="1 2" key="1">
    <citation type="submission" date="2013-12" db="EMBL/GenBank/DDBJ databases">
        <title>A Varibaculum cambriense genome reconstructed from a premature infant gut community with otherwise low bacterial novelty that shifts toward anaerobic metabolism during the third week of life.</title>
        <authorList>
            <person name="Brown C.T."/>
            <person name="Sharon I."/>
            <person name="Thomas B.C."/>
            <person name="Castelle C.J."/>
            <person name="Morowitz M.J."/>
            <person name="Banfield J.F."/>
        </authorList>
    </citation>
    <scope>NUCLEOTIDE SEQUENCE [LARGE SCALE GENOMIC DNA]</scope>
    <source>
        <strain evidence="2">DORA_12</strain>
    </source>
</reference>
<dbReference type="Proteomes" id="UP000018852">
    <property type="component" value="Unassembled WGS sequence"/>
</dbReference>
<dbReference type="EMBL" id="AZLV01000993">
    <property type="protein sequence ID" value="ETJ02370.1"/>
    <property type="molecule type" value="Genomic_DNA"/>
</dbReference>
<dbReference type="Gene3D" id="3.30.565.10">
    <property type="entry name" value="Histidine kinase-like ATPase, C-terminal domain"/>
    <property type="match status" value="1"/>
</dbReference>
<keyword evidence="1" id="KW-0346">Stress response</keyword>
<dbReference type="InterPro" id="IPR036890">
    <property type="entry name" value="HATPase_C_sf"/>
</dbReference>
<name>W1VC17_9ACTO</name>
<protein>
    <submittedName>
        <fullName evidence="1">HSP90 family heat shock protein</fullName>
    </submittedName>
</protein>
<evidence type="ECO:0000313" key="1">
    <source>
        <dbReference type="EMBL" id="ETJ02370.1"/>
    </source>
</evidence>
<comment type="caution">
    <text evidence="1">The sequence shown here is derived from an EMBL/GenBank/DDBJ whole genome shotgun (WGS) entry which is preliminary data.</text>
</comment>
<gene>
    <name evidence="1" type="ORF">Q605_AUC00993G0004</name>
</gene>
<organism evidence="1 2">
    <name type="scientific">Actinomyces urogenitalis DORA_12</name>
    <dbReference type="NCBI Taxonomy" id="1403939"/>
    <lineage>
        <taxon>Bacteria</taxon>
        <taxon>Bacillati</taxon>
        <taxon>Actinomycetota</taxon>
        <taxon>Actinomycetes</taxon>
        <taxon>Actinomycetales</taxon>
        <taxon>Actinomycetaceae</taxon>
        <taxon>Actinomyces</taxon>
    </lineage>
</organism>